<dbReference type="InParanoid" id="F1NQ90"/>
<dbReference type="Pfam" id="PF20721">
    <property type="entry name" value="C19orf12"/>
    <property type="match status" value="1"/>
</dbReference>
<protein>
    <submittedName>
        <fullName evidence="3">C19orf12 homolog</fullName>
    </submittedName>
</protein>
<name>F1NQ90_CHICK</name>
<evidence type="ECO:0007829" key="5">
    <source>
        <dbReference type="PeptideAtlas" id="F1NQ90"/>
    </source>
</evidence>
<sequence length="306" mass="32246">SSWDWERGTPQQTLPFFSHPEGLCKLLHGSPRPPAGFLTGTRRRNDPYCLTLPWAKHFATGKSGLSPAPAPEAGAGPPPETALCQACRAAAPFPPSRLPLPRPRCAGSPRGPRSSPGASRFLPGPRQPGPGLLDGGGRRACRGLSNTFPRLSCRMKGIKGPLPAKMPVRVDQMMQLLCHVSQEKGMTAAVKHSGRGALLAGATAFVGGLVGGPPGIAVGGALGGLLGAWMTSGQFKPVPQILMELPPAEQQKLFDEAIAIVRNLDWTDIAQLTALVMGSGHLQQQLAGVVINYLTRELSAEIKYGE</sequence>
<dbReference type="Proteomes" id="UP000000539">
    <property type="component" value="Chromosome 11"/>
</dbReference>
<dbReference type="GeneTree" id="ENSGT00390000009077"/>
<comment type="similarity">
    <text evidence="1">Belongs to the C19orf12 family.</text>
</comment>
<dbReference type="InterPro" id="IPR033369">
    <property type="entry name" value="C19orf12"/>
</dbReference>
<reference evidence="3" key="1">
    <citation type="submission" date="2020-11" db="EMBL/GenBank/DDBJ databases">
        <title>Gallus gallus (Chicken) genome, bGalGal1, GRCg7b, maternal haplotype autosomes + Z &amp; W.</title>
        <authorList>
            <person name="Warren W."/>
            <person name="Formenti G."/>
            <person name="Fedrigo O."/>
            <person name="Haase B."/>
            <person name="Mountcastle J."/>
            <person name="Balacco J."/>
            <person name="Tracey A."/>
            <person name="Schneider V."/>
            <person name="Okimoto R."/>
            <person name="Cheng H."/>
            <person name="Hawken R."/>
            <person name="Howe K."/>
            <person name="Jarvis E.D."/>
        </authorList>
    </citation>
    <scope>NUCLEOTIDE SEQUENCE [LARGE SCALE GENOMIC DNA]</scope>
    <source>
        <strain evidence="3">Broiler</strain>
    </source>
</reference>
<evidence type="ECO:0000256" key="1">
    <source>
        <dbReference type="ARBA" id="ARBA00029457"/>
    </source>
</evidence>
<dbReference type="VEuPathDB" id="HostDB:geneid_415757"/>
<dbReference type="AlphaFoldDB" id="F1NQ90"/>
<reference evidence="3" key="3">
    <citation type="submission" date="2025-09" db="UniProtKB">
        <authorList>
            <consortium name="Ensembl"/>
        </authorList>
    </citation>
    <scope>IDENTIFICATION</scope>
    <source>
        <strain evidence="3">broiler</strain>
    </source>
</reference>
<reference evidence="3" key="2">
    <citation type="submission" date="2025-08" db="UniProtKB">
        <authorList>
            <consortium name="Ensembl"/>
        </authorList>
    </citation>
    <scope>IDENTIFICATION</scope>
    <source>
        <strain evidence="3">broiler</strain>
    </source>
</reference>
<evidence type="ECO:0000256" key="2">
    <source>
        <dbReference type="SAM" id="MobiDB-lite"/>
    </source>
</evidence>
<feature type="region of interest" description="Disordered" evidence="2">
    <location>
        <begin position="98"/>
        <end position="138"/>
    </location>
</feature>
<feature type="compositionally biased region" description="Low complexity" evidence="2">
    <location>
        <begin position="103"/>
        <end position="124"/>
    </location>
</feature>
<evidence type="ECO:0000313" key="4">
    <source>
        <dbReference type="Proteomes" id="UP000000539"/>
    </source>
</evidence>
<keyword evidence="5" id="KW-1267">Proteomics identification</keyword>
<gene>
    <name evidence="3" type="primary">C19orf12</name>
</gene>
<dbReference type="STRING" id="9031.ENSGALP00000007124"/>
<organism evidence="3 4">
    <name type="scientific">Gallus gallus</name>
    <name type="common">Chicken</name>
    <dbReference type="NCBI Taxonomy" id="9031"/>
    <lineage>
        <taxon>Eukaryota</taxon>
        <taxon>Metazoa</taxon>
        <taxon>Chordata</taxon>
        <taxon>Craniata</taxon>
        <taxon>Vertebrata</taxon>
        <taxon>Euteleostomi</taxon>
        <taxon>Archelosauria</taxon>
        <taxon>Archosauria</taxon>
        <taxon>Dinosauria</taxon>
        <taxon>Saurischia</taxon>
        <taxon>Theropoda</taxon>
        <taxon>Coelurosauria</taxon>
        <taxon>Aves</taxon>
        <taxon>Neognathae</taxon>
        <taxon>Galloanserae</taxon>
        <taxon>Galliformes</taxon>
        <taxon>Phasianidae</taxon>
        <taxon>Phasianinae</taxon>
        <taxon>Gallus</taxon>
    </lineage>
</organism>
<evidence type="ECO:0000313" key="3">
    <source>
        <dbReference type="Ensembl" id="ENSGALP00010035497.1"/>
    </source>
</evidence>
<dbReference type="PANTHER" id="PTHR31493:SF1">
    <property type="entry name" value="PROTEIN C19ORF12"/>
    <property type="match status" value="1"/>
</dbReference>
<dbReference type="OrthoDB" id="5976774at2759"/>
<dbReference type="Ensembl" id="ENSGALT00010058417.1">
    <property type="protein sequence ID" value="ENSGALP00010035497.1"/>
    <property type="gene ID" value="ENSGALG00010023993.1"/>
</dbReference>
<keyword evidence="4" id="KW-1185">Reference proteome</keyword>
<dbReference type="Bgee" id="ENSGALG00000004480">
    <property type="expression patterns" value="Expressed in spermatid and 13 other cell types or tissues"/>
</dbReference>
<dbReference type="PANTHER" id="PTHR31493">
    <property type="entry name" value="NAZO FAMILY MEMBER"/>
    <property type="match status" value="1"/>
</dbReference>
<proteinExistence type="evidence at protein level"/>
<accession>F1NQ90</accession>
<dbReference type="PaxDb" id="9031-ENSGALP00000007124"/>